<reference evidence="6" key="1">
    <citation type="submission" date="2023-03" db="EMBL/GenBank/DDBJ databases">
        <title>Mating type loci evolution in Malassezia.</title>
        <authorList>
            <person name="Coelho M.A."/>
        </authorList>
    </citation>
    <scope>NUCLEOTIDE SEQUENCE</scope>
    <source>
        <strain evidence="6">CBS 10434</strain>
    </source>
</reference>
<dbReference type="CDD" id="cd08060">
    <property type="entry name" value="MPN_UPF0172"/>
    <property type="match status" value="1"/>
</dbReference>
<dbReference type="GO" id="GO:0016491">
    <property type="term" value="F:oxidoreductase activity"/>
    <property type="evidence" value="ECO:0007669"/>
    <property type="project" value="UniProtKB-KW"/>
</dbReference>
<dbReference type="InterPro" id="IPR005366">
    <property type="entry name" value="EMC8/9"/>
</dbReference>
<dbReference type="InterPro" id="IPR055275">
    <property type="entry name" value="Ferredox_Rdtase"/>
</dbReference>
<proteinExistence type="predicted"/>
<organism evidence="6 7">
    <name type="scientific">Malassezia caprae</name>
    <dbReference type="NCBI Taxonomy" id="1381934"/>
    <lineage>
        <taxon>Eukaryota</taxon>
        <taxon>Fungi</taxon>
        <taxon>Dikarya</taxon>
        <taxon>Basidiomycota</taxon>
        <taxon>Ustilaginomycotina</taxon>
        <taxon>Malasseziomycetes</taxon>
        <taxon>Malasseziales</taxon>
        <taxon>Malasseziaceae</taxon>
        <taxon>Malassezia</taxon>
    </lineage>
</organism>
<evidence type="ECO:0000313" key="7">
    <source>
        <dbReference type="Proteomes" id="UP001220961"/>
    </source>
</evidence>
<sequence>MAGEGPGRATLSARAYKKLVFHAAKYPAYTCVGVLVGTADGVYDAADVVPLAHHWTTLSPMTEAGLALVEAHLAAKPHNIIGVYEVPERLEQTSVSPTTAALAQKLAQKLAQPPLVLLAHGDRLLESPQDALAAVRQVRIDVADASTLVPQLEKDIDSGRWAALADWDDHLENTTLDWLENAQVAGFYAAARVLQKFDAAHGSGAGGVAVHMYERLPTPFGLVRYGVAPDHPEVRNVEHKFDQVARDPRFTFLGNVRVTGDAAPPSPPTEHVSLRELAPYYTHILFAYGASDARELHVPGSGGELDRVYSAIDFVQWYNGHPDAHVAGARLNAVDGTRIHDVAVVGAGNVALDVARILLRQCRAAPPEQRLTDTDVPQAVLERLCTWDVRHVGLYVRRGAAELAFTNKELREMLSLPHVALRPLDPAVLDAALAHAAQSSDAGTKRAKTRLLQQLKKGSRCAYTPSHSPTWGVHLHRAPRAFTGDGGVAQAHWDVTDVVDGRAQATGATETTQADLVVASVGYRSRPLDGTPGMLPFDTQRCRVPNEQHRVVAAQSVVPGMYVSGWLATGPVGVIASTMMDAFGAADTILGDWAEGRRTLCAAAGQPEALGGEPEALAGRRIVRYDDWLQIDAAERARGAPLGKCREKFLSVEAMLDVVS</sequence>
<dbReference type="Proteomes" id="UP001220961">
    <property type="component" value="Chromosome 2"/>
</dbReference>
<dbReference type="AlphaFoldDB" id="A0AAF0E3A0"/>
<keyword evidence="3" id="KW-0274">FAD</keyword>
<comment type="cofactor">
    <cofactor evidence="1">
        <name>FAD</name>
        <dbReference type="ChEBI" id="CHEBI:57692"/>
    </cofactor>
</comment>
<dbReference type="Gene3D" id="3.40.50.720">
    <property type="entry name" value="NAD(P)-binding Rossmann-like Domain"/>
    <property type="match status" value="1"/>
</dbReference>
<dbReference type="PANTHER" id="PTHR48467">
    <property type="entry name" value="GLUTAMATE SYNTHASE 1 [NADH], CHLOROPLASTIC-LIKE"/>
    <property type="match status" value="1"/>
</dbReference>
<dbReference type="SUPFAM" id="SSF51971">
    <property type="entry name" value="Nucleotide-binding domain"/>
    <property type="match status" value="1"/>
</dbReference>
<evidence type="ECO:0000313" key="6">
    <source>
        <dbReference type="EMBL" id="WFD18687.1"/>
    </source>
</evidence>
<dbReference type="InterPro" id="IPR036188">
    <property type="entry name" value="FAD/NAD-bd_sf"/>
</dbReference>
<keyword evidence="4" id="KW-0521">NADP</keyword>
<keyword evidence="2" id="KW-0285">Flavoprotein</keyword>
<dbReference type="PANTHER" id="PTHR48467:SF1">
    <property type="entry name" value="GLUTAMATE SYNTHASE 1 [NADH], CHLOROPLASTIC-LIKE"/>
    <property type="match status" value="1"/>
</dbReference>
<evidence type="ECO:0000256" key="2">
    <source>
        <dbReference type="ARBA" id="ARBA00022630"/>
    </source>
</evidence>
<evidence type="ECO:0000256" key="4">
    <source>
        <dbReference type="ARBA" id="ARBA00022857"/>
    </source>
</evidence>
<dbReference type="PRINTS" id="PR00419">
    <property type="entry name" value="ADXRDTASE"/>
</dbReference>
<dbReference type="EC" id="1.18.1.6" evidence="6"/>
<protein>
    <submittedName>
        <fullName evidence="6">Adrenodoxin-NADP(+) reductase</fullName>
        <ecNumber evidence="6">1.18.1.6</ecNumber>
    </submittedName>
</protein>
<evidence type="ECO:0000256" key="3">
    <source>
        <dbReference type="ARBA" id="ARBA00022827"/>
    </source>
</evidence>
<accession>A0AAF0E3A0</accession>
<dbReference type="Pfam" id="PF03665">
    <property type="entry name" value="UPF0172"/>
    <property type="match status" value="1"/>
</dbReference>
<keyword evidence="7" id="KW-1185">Reference proteome</keyword>
<gene>
    <name evidence="6" type="primary">ARH1</name>
    <name evidence="6" type="ORF">MCAP1_000894</name>
</gene>
<dbReference type="EMBL" id="CP119909">
    <property type="protein sequence ID" value="WFD18687.1"/>
    <property type="molecule type" value="Genomic_DNA"/>
</dbReference>
<dbReference type="GO" id="GO:0072546">
    <property type="term" value="C:EMC complex"/>
    <property type="evidence" value="ECO:0007669"/>
    <property type="project" value="InterPro"/>
</dbReference>
<keyword evidence="5 6" id="KW-0560">Oxidoreductase</keyword>
<dbReference type="Gene3D" id="3.50.50.60">
    <property type="entry name" value="FAD/NAD(P)-binding domain"/>
    <property type="match status" value="1"/>
</dbReference>
<name>A0AAF0E3A0_9BASI</name>
<evidence type="ECO:0000256" key="5">
    <source>
        <dbReference type="ARBA" id="ARBA00023002"/>
    </source>
</evidence>
<evidence type="ECO:0000256" key="1">
    <source>
        <dbReference type="ARBA" id="ARBA00001974"/>
    </source>
</evidence>